<sequence length="147" mass="16775">MVQREVLRESKGDCTVIQKYIISLPPITKKNSQQILTNHSTGKPFIAPSKQYKKYEQAAMWYLTPKPKAPLAGRYRVAAVFYMPTRRRVDLTNLLEACHDTLVFAKILADDNNTIIASVDGSRVLYDKANPRTEIFIEEMSDDDQPL</sequence>
<dbReference type="EMBL" id="BK035411">
    <property type="protein sequence ID" value="DAG99376.1"/>
    <property type="molecule type" value="Genomic_DNA"/>
</dbReference>
<dbReference type="Gene3D" id="3.30.1330.70">
    <property type="entry name" value="Holliday junction resolvase RusA"/>
    <property type="match status" value="1"/>
</dbReference>
<dbReference type="InterPro" id="IPR036614">
    <property type="entry name" value="RusA-like_sf"/>
</dbReference>
<dbReference type="SUPFAM" id="SSF103084">
    <property type="entry name" value="Holliday junction resolvase RusA"/>
    <property type="match status" value="1"/>
</dbReference>
<name>A0A8S5VW24_9CAUD</name>
<dbReference type="GO" id="GO:0006310">
    <property type="term" value="P:DNA recombination"/>
    <property type="evidence" value="ECO:0007669"/>
    <property type="project" value="InterPro"/>
</dbReference>
<organism evidence="1">
    <name type="scientific">Ackermannviridae sp</name>
    <dbReference type="NCBI Taxonomy" id="2831612"/>
    <lineage>
        <taxon>Viruses</taxon>
        <taxon>Duplodnaviria</taxon>
        <taxon>Heunggongvirae</taxon>
        <taxon>Uroviricota</taxon>
        <taxon>Caudoviricetes</taxon>
        <taxon>Pantevenvirales</taxon>
        <taxon>Ackermannviridae</taxon>
    </lineage>
</organism>
<dbReference type="GO" id="GO:0000287">
    <property type="term" value="F:magnesium ion binding"/>
    <property type="evidence" value="ECO:0007669"/>
    <property type="project" value="InterPro"/>
</dbReference>
<dbReference type="Pfam" id="PF05866">
    <property type="entry name" value="RusA"/>
    <property type="match status" value="1"/>
</dbReference>
<dbReference type="InterPro" id="IPR008822">
    <property type="entry name" value="Endonuclease_RusA-like"/>
</dbReference>
<reference evidence="1" key="1">
    <citation type="journal article" date="2021" name="Proc. Natl. Acad. Sci. U.S.A.">
        <title>A Catalog of Tens of Thousands of Viruses from Human Metagenomes Reveals Hidden Associations with Chronic Diseases.</title>
        <authorList>
            <person name="Tisza M.J."/>
            <person name="Buck C.B."/>
        </authorList>
    </citation>
    <scope>NUCLEOTIDE SEQUENCE</scope>
    <source>
        <strain evidence="1">CtY4J10</strain>
    </source>
</reference>
<evidence type="ECO:0000313" key="1">
    <source>
        <dbReference type="EMBL" id="DAG99376.1"/>
    </source>
</evidence>
<dbReference type="GO" id="GO:0006281">
    <property type="term" value="P:DNA repair"/>
    <property type="evidence" value="ECO:0007669"/>
    <property type="project" value="InterPro"/>
</dbReference>
<protein>
    <submittedName>
        <fullName evidence="1">Endodeoxyribonuclease RusA</fullName>
    </submittedName>
</protein>
<proteinExistence type="predicted"/>
<accession>A0A8S5VW24</accession>